<feature type="domain" description="DUF4097" evidence="1">
    <location>
        <begin position="46"/>
        <end position="271"/>
    </location>
</feature>
<reference evidence="2 3" key="1">
    <citation type="submission" date="2018-09" db="EMBL/GenBank/DDBJ databases">
        <title>Cohnella cavernae sp. nov., isolated from a karst cave.</title>
        <authorList>
            <person name="Zhu H."/>
        </authorList>
    </citation>
    <scope>NUCLEOTIDE SEQUENCE [LARGE SCALE GENOMIC DNA]</scope>
    <source>
        <strain evidence="2 3">K2E09-144</strain>
    </source>
</reference>
<sequence length="286" mass="30814">MKKWWIIGGLLLIAIGIAGIATGGWKTNEKLPEFEKSWRFQASELKNLEIKSDYKVNLKFVKSTDGTNSVSVKGQAPEKTIQTVQDAVIDNKSLLVDLRQKPVKYFNFLDFSFVGVKEEITVSLTDDAALDALKVNVDSGSIALTDVSAKTVDLSADSGNLTLNNLTADSLSIDVDSGKITGDGVRTKTLTLSADSGLVNLKRVTGKVDMIIDSGSVKLYKEDTSDTVIKADSGSVYVQVPASFAGYYDLKADSGSVHAPESKRETKDIVKVRADSGLIRVEQAGQ</sequence>
<gene>
    <name evidence="2" type="ORF">D3H35_14235</name>
</gene>
<organism evidence="2 3">
    <name type="scientific">Cohnella faecalis</name>
    <dbReference type="NCBI Taxonomy" id="2315694"/>
    <lineage>
        <taxon>Bacteria</taxon>
        <taxon>Bacillati</taxon>
        <taxon>Bacillota</taxon>
        <taxon>Bacilli</taxon>
        <taxon>Bacillales</taxon>
        <taxon>Paenibacillaceae</taxon>
        <taxon>Cohnella</taxon>
    </lineage>
</organism>
<evidence type="ECO:0000313" key="3">
    <source>
        <dbReference type="Proteomes" id="UP000266340"/>
    </source>
</evidence>
<proteinExistence type="predicted"/>
<comment type="caution">
    <text evidence="2">The sequence shown here is derived from an EMBL/GenBank/DDBJ whole genome shotgun (WGS) entry which is preliminary data.</text>
</comment>
<evidence type="ECO:0000313" key="2">
    <source>
        <dbReference type="EMBL" id="RIE01929.1"/>
    </source>
</evidence>
<dbReference type="InterPro" id="IPR025164">
    <property type="entry name" value="Toastrack_DUF4097"/>
</dbReference>
<protein>
    <recommendedName>
        <fullName evidence="1">DUF4097 domain-containing protein</fullName>
    </recommendedName>
</protein>
<dbReference type="AlphaFoldDB" id="A0A398CL16"/>
<accession>A0A398CL16</accession>
<dbReference type="PANTHER" id="PTHR34094">
    <property type="match status" value="1"/>
</dbReference>
<name>A0A398CL16_9BACL</name>
<dbReference type="EMBL" id="QXJM01000039">
    <property type="protein sequence ID" value="RIE01929.1"/>
    <property type="molecule type" value="Genomic_DNA"/>
</dbReference>
<dbReference type="Pfam" id="PF13349">
    <property type="entry name" value="DUF4097"/>
    <property type="match status" value="1"/>
</dbReference>
<dbReference type="Proteomes" id="UP000266340">
    <property type="component" value="Unassembled WGS sequence"/>
</dbReference>
<keyword evidence="3" id="KW-1185">Reference proteome</keyword>
<evidence type="ECO:0000259" key="1">
    <source>
        <dbReference type="Pfam" id="PF13349"/>
    </source>
</evidence>
<dbReference type="OrthoDB" id="2359834at2"/>
<dbReference type="PANTHER" id="PTHR34094:SF1">
    <property type="entry name" value="PROTEIN FAM185A"/>
    <property type="match status" value="1"/>
</dbReference>
<dbReference type="RefSeq" id="WP_119149980.1">
    <property type="nucleotide sequence ID" value="NZ_JBHSOV010000020.1"/>
</dbReference>